<evidence type="ECO:0000313" key="1">
    <source>
        <dbReference type="EMBL" id="CAI2381734.1"/>
    </source>
</evidence>
<dbReference type="EMBL" id="CAMPGE010023848">
    <property type="protein sequence ID" value="CAI2381734.1"/>
    <property type="molecule type" value="Genomic_DNA"/>
</dbReference>
<name>A0AAD1XZB4_EUPCR</name>
<protein>
    <submittedName>
        <fullName evidence="1">Uncharacterized protein</fullName>
    </submittedName>
</protein>
<gene>
    <name evidence="1" type="ORF">ECRASSUSDP1_LOCUS23193</name>
</gene>
<proteinExistence type="predicted"/>
<reference evidence="1" key="1">
    <citation type="submission" date="2023-07" db="EMBL/GenBank/DDBJ databases">
        <authorList>
            <consortium name="AG Swart"/>
            <person name="Singh M."/>
            <person name="Singh A."/>
            <person name="Seah K."/>
            <person name="Emmerich C."/>
        </authorList>
    </citation>
    <scope>NUCLEOTIDE SEQUENCE</scope>
    <source>
        <strain evidence="1">DP1</strain>
    </source>
</reference>
<dbReference type="Proteomes" id="UP001295684">
    <property type="component" value="Unassembled WGS sequence"/>
</dbReference>
<dbReference type="AlphaFoldDB" id="A0AAD1XZB4"/>
<sequence length="68" mass="7806">MATFVAIRSITFKDLIQTKVNPGFILKRLRNTPRQSKYRCKQPVIAVCMKKISPRVCLTGLKTNVNNR</sequence>
<accession>A0AAD1XZB4</accession>
<keyword evidence="2" id="KW-1185">Reference proteome</keyword>
<comment type="caution">
    <text evidence="1">The sequence shown here is derived from an EMBL/GenBank/DDBJ whole genome shotgun (WGS) entry which is preliminary data.</text>
</comment>
<organism evidence="1 2">
    <name type="scientific">Euplotes crassus</name>
    <dbReference type="NCBI Taxonomy" id="5936"/>
    <lineage>
        <taxon>Eukaryota</taxon>
        <taxon>Sar</taxon>
        <taxon>Alveolata</taxon>
        <taxon>Ciliophora</taxon>
        <taxon>Intramacronucleata</taxon>
        <taxon>Spirotrichea</taxon>
        <taxon>Hypotrichia</taxon>
        <taxon>Euplotida</taxon>
        <taxon>Euplotidae</taxon>
        <taxon>Moneuplotes</taxon>
    </lineage>
</organism>
<evidence type="ECO:0000313" key="2">
    <source>
        <dbReference type="Proteomes" id="UP001295684"/>
    </source>
</evidence>